<keyword evidence="2" id="KW-0472">Membrane</keyword>
<sequence length="193" mass="21333">MTAISKDDVNKGTHDKAVGEDMKAERRSGSLENTVKSPPVAPQLAIPHNNTLSKGDNDDAKSNKRRDKGDAVTTTASAWLKKPIYTTIGFAVFAGIVVGYWLFAVIAITLLVYFCFIRKASEDDSSEDEEDGQDSQRKEKRLKKYGKSNKGSKINKGKDMKSDSESDEGGEDDKEKPVVKKKKKKNKKTKDSD</sequence>
<feature type="compositionally biased region" description="Basic and acidic residues" evidence="1">
    <location>
        <begin position="55"/>
        <end position="70"/>
    </location>
</feature>
<feature type="compositionally biased region" description="Basic residues" evidence="1">
    <location>
        <begin position="138"/>
        <end position="147"/>
    </location>
</feature>
<dbReference type="AlphaFoldDB" id="A0A0M3HX38"/>
<feature type="compositionally biased region" description="Basic residues" evidence="1">
    <location>
        <begin position="179"/>
        <end position="193"/>
    </location>
</feature>
<feature type="compositionally biased region" description="Acidic residues" evidence="1">
    <location>
        <begin position="124"/>
        <end position="133"/>
    </location>
</feature>
<organism evidence="3 4">
    <name type="scientific">Ascaris lumbricoides</name>
    <name type="common">Giant roundworm</name>
    <dbReference type="NCBI Taxonomy" id="6252"/>
    <lineage>
        <taxon>Eukaryota</taxon>
        <taxon>Metazoa</taxon>
        <taxon>Ecdysozoa</taxon>
        <taxon>Nematoda</taxon>
        <taxon>Chromadorea</taxon>
        <taxon>Rhabditida</taxon>
        <taxon>Spirurina</taxon>
        <taxon>Ascaridomorpha</taxon>
        <taxon>Ascaridoidea</taxon>
        <taxon>Ascarididae</taxon>
        <taxon>Ascaris</taxon>
    </lineage>
</organism>
<dbReference type="WBParaSite" id="ALUE_0000782101-mRNA-1">
    <property type="protein sequence ID" value="ALUE_0000782101-mRNA-1"/>
    <property type="gene ID" value="ALUE_0000782101"/>
</dbReference>
<accession>A0A0M3HX38</accession>
<feature type="transmembrane region" description="Helical" evidence="2">
    <location>
        <begin position="88"/>
        <end position="116"/>
    </location>
</feature>
<keyword evidence="3" id="KW-1185">Reference proteome</keyword>
<evidence type="ECO:0000256" key="2">
    <source>
        <dbReference type="SAM" id="Phobius"/>
    </source>
</evidence>
<evidence type="ECO:0000313" key="3">
    <source>
        <dbReference type="Proteomes" id="UP000036681"/>
    </source>
</evidence>
<reference evidence="4" key="1">
    <citation type="submission" date="2017-02" db="UniProtKB">
        <authorList>
            <consortium name="WormBaseParasite"/>
        </authorList>
    </citation>
    <scope>IDENTIFICATION</scope>
</reference>
<keyword evidence="2" id="KW-1133">Transmembrane helix</keyword>
<evidence type="ECO:0000256" key="1">
    <source>
        <dbReference type="SAM" id="MobiDB-lite"/>
    </source>
</evidence>
<feature type="compositionally biased region" description="Basic and acidic residues" evidence="1">
    <location>
        <begin position="1"/>
        <end position="29"/>
    </location>
</feature>
<feature type="region of interest" description="Disordered" evidence="1">
    <location>
        <begin position="124"/>
        <end position="193"/>
    </location>
</feature>
<proteinExistence type="predicted"/>
<protein>
    <submittedName>
        <fullName evidence="4">Transmembrane protein</fullName>
    </submittedName>
</protein>
<feature type="region of interest" description="Disordered" evidence="1">
    <location>
        <begin position="1"/>
        <end position="72"/>
    </location>
</feature>
<dbReference type="Proteomes" id="UP000036681">
    <property type="component" value="Unplaced"/>
</dbReference>
<name>A0A0M3HX38_ASCLU</name>
<evidence type="ECO:0000313" key="4">
    <source>
        <dbReference type="WBParaSite" id="ALUE_0000782101-mRNA-1"/>
    </source>
</evidence>
<keyword evidence="2" id="KW-0812">Transmembrane</keyword>